<sequence>NEQLIEAVSNISPAKFPKDMVLKVWNGLWDLVYMNYVQHAGTDMRGFALFGYDSYGKPNAVLSNRFLQANGISAQSSIHLEPHAAKFPALANITEFDRDNIIIIMQNIWTIIGNQCRGHGKVKLQLNKLGKFICNGATRHYEFKLEKISVVQPSFRGTDERLCQITNKTGRFQQQDMLRSSQTITYRSGVQMDKSRYGLYDMSIKK</sequence>
<evidence type="ECO:0000313" key="1">
    <source>
        <dbReference type="EMBL" id="JAP92491.1"/>
    </source>
</evidence>
<dbReference type="AlphaFoldDB" id="A0A146KAJ7"/>
<name>A0A146KAJ7_9EUKA</name>
<feature type="non-terminal residue" evidence="1">
    <location>
        <position position="1"/>
    </location>
</feature>
<accession>A0A146KAJ7</accession>
<gene>
    <name evidence="1" type="ORF">TPC1_15551</name>
</gene>
<protein>
    <submittedName>
        <fullName evidence="1">Uncharacterized protein</fullName>
    </submittedName>
</protein>
<reference evidence="1" key="1">
    <citation type="submission" date="2015-07" db="EMBL/GenBank/DDBJ databases">
        <title>Adaptation to a free-living lifestyle via gene acquisitions in the diplomonad Trepomonas sp. PC1.</title>
        <authorList>
            <person name="Xu F."/>
            <person name="Jerlstrom-Hultqvist J."/>
            <person name="Kolisko M."/>
            <person name="Simpson A.G.B."/>
            <person name="Roger A.J."/>
            <person name="Svard S.G."/>
            <person name="Andersson J.O."/>
        </authorList>
    </citation>
    <scope>NUCLEOTIDE SEQUENCE</scope>
    <source>
        <strain evidence="1">PC1</strain>
    </source>
</reference>
<organism evidence="1">
    <name type="scientific">Trepomonas sp. PC1</name>
    <dbReference type="NCBI Taxonomy" id="1076344"/>
    <lineage>
        <taxon>Eukaryota</taxon>
        <taxon>Metamonada</taxon>
        <taxon>Diplomonadida</taxon>
        <taxon>Hexamitidae</taxon>
        <taxon>Hexamitinae</taxon>
        <taxon>Trepomonas</taxon>
    </lineage>
</organism>
<dbReference type="EMBL" id="GDID01004115">
    <property type="protein sequence ID" value="JAP92491.1"/>
    <property type="molecule type" value="Transcribed_RNA"/>
</dbReference>
<proteinExistence type="predicted"/>